<feature type="compositionally biased region" description="Low complexity" evidence="1">
    <location>
        <begin position="405"/>
        <end position="415"/>
    </location>
</feature>
<feature type="compositionally biased region" description="Basic and acidic residues" evidence="1">
    <location>
        <begin position="378"/>
        <end position="391"/>
    </location>
</feature>
<feature type="region of interest" description="Disordered" evidence="1">
    <location>
        <begin position="281"/>
        <end position="333"/>
    </location>
</feature>
<protein>
    <submittedName>
        <fullName evidence="3">Uncharacterized protein LOC111357332</fullName>
    </submittedName>
</protein>
<name>A0A9J7EG73_SPOLT</name>
<evidence type="ECO:0000256" key="1">
    <source>
        <dbReference type="SAM" id="MobiDB-lite"/>
    </source>
</evidence>
<sequence length="512" mass="57494">MFAFLVRYHLAAALELCFNIEEKQKELISMMDNAEQREEDNWEDSWEPSGPFPARGPTLNCSTPSFERAVTVTAFRADEISIINTDDEDYYNIRDLVSISSDETTATDDYVPDDLSFFGEYYMGVPLHDSMENVSSIEEMDFSDFVVVPNDDYPADVSGEIALDYVAPAQVSVSKIRETPDYEVHDEVAPESDAPADASISETCESPDYVVVYEPSVFDRTGSLGVTVVPDEVAPNNSSSVGATTSDDVSSFEKIESSDVSVVSNEKKSPFKEGADNVIQKDESSFKEEEENLIDEDGSSFKEEISSFGVEKSTVEEDDSSFADESSFEDQSSFKYNSSFEEYKSSFERMRFMYCSFPPVAPPAHTLPMPKWVTQKSKSNERPQPVDEDIYRNPQPGPSHAPDFNNAANGSASSAETDQRRIPVVPNEPLRNWIRASMPEVAMPANDIWFPMPPESPREPLDFRNSVWSTDRLHATLAREQLLNHIPQPDEDRVALFFRHFELGTVPPPSKW</sequence>
<dbReference type="OrthoDB" id="7426250at2759"/>
<evidence type="ECO:0000313" key="2">
    <source>
        <dbReference type="Proteomes" id="UP000301870"/>
    </source>
</evidence>
<feature type="compositionally biased region" description="Acidic residues" evidence="1">
    <location>
        <begin position="288"/>
        <end position="298"/>
    </location>
</feature>
<keyword evidence="2" id="KW-1185">Reference proteome</keyword>
<organism evidence="2 3">
    <name type="scientific">Spodoptera litura</name>
    <name type="common">Asian cotton leafworm</name>
    <dbReference type="NCBI Taxonomy" id="69820"/>
    <lineage>
        <taxon>Eukaryota</taxon>
        <taxon>Metazoa</taxon>
        <taxon>Ecdysozoa</taxon>
        <taxon>Arthropoda</taxon>
        <taxon>Hexapoda</taxon>
        <taxon>Insecta</taxon>
        <taxon>Pterygota</taxon>
        <taxon>Neoptera</taxon>
        <taxon>Endopterygota</taxon>
        <taxon>Lepidoptera</taxon>
        <taxon>Glossata</taxon>
        <taxon>Ditrysia</taxon>
        <taxon>Noctuoidea</taxon>
        <taxon>Noctuidae</taxon>
        <taxon>Amphipyrinae</taxon>
        <taxon>Spodoptera</taxon>
    </lineage>
</organism>
<feature type="compositionally biased region" description="Acidic residues" evidence="1">
    <location>
        <begin position="316"/>
        <end position="328"/>
    </location>
</feature>
<gene>
    <name evidence="3" type="primary">LOC111357332</name>
</gene>
<dbReference type="GeneID" id="111357332"/>
<accession>A0A9J7EG73</accession>
<feature type="region of interest" description="Disordered" evidence="1">
    <location>
        <begin position="374"/>
        <end position="421"/>
    </location>
</feature>
<evidence type="ECO:0000313" key="3">
    <source>
        <dbReference type="RefSeq" id="XP_022827734.1"/>
    </source>
</evidence>
<dbReference type="RefSeq" id="XP_022827734.1">
    <property type="nucleotide sequence ID" value="XM_022971966.1"/>
</dbReference>
<dbReference type="AlphaFoldDB" id="A0A9J7EG73"/>
<reference evidence="3" key="1">
    <citation type="submission" date="2025-08" db="UniProtKB">
        <authorList>
            <consortium name="RefSeq"/>
        </authorList>
    </citation>
    <scope>IDENTIFICATION</scope>
    <source>
        <strain evidence="3">Ishihara</strain>
        <tissue evidence="3">Whole body</tissue>
    </source>
</reference>
<dbReference type="KEGG" id="sliu:111357332"/>
<feature type="region of interest" description="Disordered" evidence="1">
    <location>
        <begin position="231"/>
        <end position="252"/>
    </location>
</feature>
<feature type="compositionally biased region" description="Polar residues" evidence="1">
    <location>
        <begin position="235"/>
        <end position="249"/>
    </location>
</feature>
<proteinExistence type="predicted"/>
<dbReference type="Proteomes" id="UP000301870">
    <property type="component" value="Chromosome 24"/>
</dbReference>